<evidence type="ECO:0000256" key="2">
    <source>
        <dbReference type="PIRSR" id="PIRSR610708-1"/>
    </source>
</evidence>
<organism evidence="3">
    <name type="scientific">uncultured Sphingomonas sp</name>
    <dbReference type="NCBI Taxonomy" id="158754"/>
    <lineage>
        <taxon>Bacteria</taxon>
        <taxon>Pseudomonadati</taxon>
        <taxon>Pseudomonadota</taxon>
        <taxon>Alphaproteobacteria</taxon>
        <taxon>Sphingomonadales</taxon>
        <taxon>Sphingomonadaceae</taxon>
        <taxon>Sphingomonas</taxon>
        <taxon>environmental samples</taxon>
    </lineage>
</organism>
<feature type="active site" description="Proton donor" evidence="2">
    <location>
        <position position="9"/>
    </location>
</feature>
<accession>A0A6J4TPH0</accession>
<name>A0A6J4TPH0_9SPHN</name>
<evidence type="ECO:0000313" key="3">
    <source>
        <dbReference type="EMBL" id="CAA9528478.1"/>
    </source>
</evidence>
<feature type="active site" description="Nucleophile" evidence="2">
    <location>
        <position position="7"/>
    </location>
</feature>
<dbReference type="InterPro" id="IPR010708">
    <property type="entry name" value="5'(3')-deoxyribonucleotidase"/>
</dbReference>
<comment type="similarity">
    <text evidence="1">Belongs to the 5'(3')-deoxyribonucleotidase family.</text>
</comment>
<reference evidence="3" key="1">
    <citation type="submission" date="2020-02" db="EMBL/GenBank/DDBJ databases">
        <authorList>
            <person name="Meier V. D."/>
        </authorList>
    </citation>
    <scope>NUCLEOTIDE SEQUENCE</scope>
    <source>
        <strain evidence="3">AVDCRST_MAG62</strain>
    </source>
</reference>
<gene>
    <name evidence="3" type="ORF">AVDCRST_MAG62-1656</name>
</gene>
<dbReference type="GO" id="GO:0008253">
    <property type="term" value="F:5'-nucleotidase activity"/>
    <property type="evidence" value="ECO:0007669"/>
    <property type="project" value="InterPro"/>
</dbReference>
<dbReference type="Gene3D" id="3.40.50.1000">
    <property type="entry name" value="HAD superfamily/HAD-like"/>
    <property type="match status" value="1"/>
</dbReference>
<dbReference type="InterPro" id="IPR023214">
    <property type="entry name" value="HAD_sf"/>
</dbReference>
<dbReference type="InterPro" id="IPR036412">
    <property type="entry name" value="HAD-like_sf"/>
</dbReference>
<sequence>MPRLFLDCDGVLADFDAGARKVLGTDVRTFEARHGTREFWRRLTKARDFYATLPEMADARDLFDAVQHLTPTILTGLPIGNWAAPQKVRWAAEHFPGVPIITCMARDKHHHMSPGDVLVDDRPKHRSAWENAGGVFVLHTSARESLRDLAVLFPTIVLGTEEPRSEDA</sequence>
<dbReference type="AlphaFoldDB" id="A0A6J4TPH0"/>
<dbReference type="Pfam" id="PF06941">
    <property type="entry name" value="NT5C"/>
    <property type="match status" value="1"/>
</dbReference>
<proteinExistence type="inferred from homology"/>
<dbReference type="GO" id="GO:0009264">
    <property type="term" value="P:deoxyribonucleotide catabolic process"/>
    <property type="evidence" value="ECO:0007669"/>
    <property type="project" value="InterPro"/>
</dbReference>
<evidence type="ECO:0000256" key="1">
    <source>
        <dbReference type="ARBA" id="ARBA00009589"/>
    </source>
</evidence>
<dbReference type="Gene3D" id="1.10.40.40">
    <property type="entry name" value="Deoxyribonucleotidase, domain 2"/>
    <property type="match status" value="1"/>
</dbReference>
<dbReference type="SUPFAM" id="SSF56784">
    <property type="entry name" value="HAD-like"/>
    <property type="match status" value="1"/>
</dbReference>
<dbReference type="EMBL" id="CADCWB010000202">
    <property type="protein sequence ID" value="CAA9528478.1"/>
    <property type="molecule type" value="Genomic_DNA"/>
</dbReference>
<protein>
    <submittedName>
        <fullName evidence="3">Uncharacterized protein</fullName>
    </submittedName>
</protein>